<name>A0A1H1B1C1_9MICC</name>
<reference evidence="2 3" key="1">
    <citation type="submission" date="2016-10" db="EMBL/GenBank/DDBJ databases">
        <authorList>
            <person name="de Groot N.N."/>
        </authorList>
    </citation>
    <scope>NUCLEOTIDE SEQUENCE [LARGE SCALE GENOMIC DNA]</scope>
    <source>
        <strain evidence="2 3">DSM 20117</strain>
    </source>
</reference>
<protein>
    <submittedName>
        <fullName evidence="2">Uncharacterized protein</fullName>
    </submittedName>
</protein>
<dbReference type="RefSeq" id="WP_170064960.1">
    <property type="nucleotide sequence ID" value="NZ_CP018863.1"/>
</dbReference>
<evidence type="ECO:0000313" key="3">
    <source>
        <dbReference type="Proteomes" id="UP000181917"/>
    </source>
</evidence>
<feature type="region of interest" description="Disordered" evidence="1">
    <location>
        <begin position="1"/>
        <end position="58"/>
    </location>
</feature>
<accession>A0A1H1B1C1</accession>
<evidence type="ECO:0000256" key="1">
    <source>
        <dbReference type="SAM" id="MobiDB-lite"/>
    </source>
</evidence>
<dbReference type="STRING" id="37928.SAMN04489742_1190"/>
<sequence>MTEAESGNEPREHSEMPAEGERPQRPTDSGQHPQAPAEGADVEQGQTPDEPDADSAKG</sequence>
<dbReference type="EMBL" id="FNKH01000002">
    <property type="protein sequence ID" value="SDQ45719.1"/>
    <property type="molecule type" value="Genomic_DNA"/>
</dbReference>
<feature type="compositionally biased region" description="Acidic residues" evidence="1">
    <location>
        <begin position="49"/>
        <end position="58"/>
    </location>
</feature>
<dbReference type="AlphaFoldDB" id="A0A1H1B1C1"/>
<gene>
    <name evidence="2" type="ORF">SAMN04489742_1190</name>
</gene>
<dbReference type="Proteomes" id="UP000181917">
    <property type="component" value="Unassembled WGS sequence"/>
</dbReference>
<proteinExistence type="predicted"/>
<feature type="compositionally biased region" description="Basic and acidic residues" evidence="1">
    <location>
        <begin position="8"/>
        <end position="25"/>
    </location>
</feature>
<evidence type="ECO:0000313" key="2">
    <source>
        <dbReference type="EMBL" id="SDQ45719.1"/>
    </source>
</evidence>
<organism evidence="2 3">
    <name type="scientific">Crystallibacter crystallopoietes</name>
    <dbReference type="NCBI Taxonomy" id="37928"/>
    <lineage>
        <taxon>Bacteria</taxon>
        <taxon>Bacillati</taxon>
        <taxon>Actinomycetota</taxon>
        <taxon>Actinomycetes</taxon>
        <taxon>Micrococcales</taxon>
        <taxon>Micrococcaceae</taxon>
        <taxon>Crystallibacter</taxon>
    </lineage>
</organism>
<keyword evidence="3" id="KW-1185">Reference proteome</keyword>